<keyword evidence="4" id="KW-0862">Zinc</keyword>
<dbReference type="PROSITE" id="PS00028">
    <property type="entry name" value="ZINC_FINGER_C2H2_1"/>
    <property type="match status" value="3"/>
</dbReference>
<feature type="domain" description="C2H2-type" evidence="7">
    <location>
        <begin position="465"/>
        <end position="492"/>
    </location>
</feature>
<dbReference type="GeneID" id="115547389"/>
<dbReference type="InterPro" id="IPR036236">
    <property type="entry name" value="Znf_C2H2_sf"/>
</dbReference>
<dbReference type="Pfam" id="PF00096">
    <property type="entry name" value="zf-C2H2"/>
    <property type="match status" value="3"/>
</dbReference>
<evidence type="ECO:0000256" key="5">
    <source>
        <dbReference type="ARBA" id="ARBA00023242"/>
    </source>
</evidence>
<dbReference type="SMART" id="SM00355">
    <property type="entry name" value="ZnF_C2H2"/>
    <property type="match status" value="3"/>
</dbReference>
<evidence type="ECO:0000259" key="7">
    <source>
        <dbReference type="PROSITE" id="PS50157"/>
    </source>
</evidence>
<keyword evidence="5" id="KW-0539">Nucleus</keyword>
<evidence type="ECO:0000256" key="1">
    <source>
        <dbReference type="ARBA" id="ARBA00022723"/>
    </source>
</evidence>
<dbReference type="PANTHER" id="PTHR14003">
    <property type="entry name" value="TRANSCRIPTIONAL REPRESSOR PROTEIN YY"/>
    <property type="match status" value="1"/>
</dbReference>
<dbReference type="GO" id="GO:0008270">
    <property type="term" value="F:zinc ion binding"/>
    <property type="evidence" value="ECO:0007669"/>
    <property type="project" value="UniProtKB-KW"/>
</dbReference>
<evidence type="ECO:0000256" key="6">
    <source>
        <dbReference type="PROSITE-ProRule" id="PRU00042"/>
    </source>
</evidence>
<keyword evidence="2" id="KW-0677">Repeat</keyword>
<dbReference type="SUPFAM" id="SSF57667">
    <property type="entry name" value="beta-beta-alpha zinc fingers"/>
    <property type="match status" value="2"/>
</dbReference>
<dbReference type="PANTHER" id="PTHR14003:SF23">
    <property type="entry name" value="ZINC FINGER PROTEIN 143"/>
    <property type="match status" value="1"/>
</dbReference>
<keyword evidence="3 6" id="KW-0863">Zinc-finger</keyword>
<protein>
    <submittedName>
        <fullName evidence="8">Zinc finger protein 2 homolog</fullName>
    </submittedName>
</protein>
<keyword evidence="1" id="KW-0479">Metal-binding</keyword>
<evidence type="ECO:0000313" key="8">
    <source>
        <dbReference type="Ensembl" id="ENSGMOP00000028911.1"/>
    </source>
</evidence>
<name>A0A8C5AA57_GADMO</name>
<dbReference type="InterPro" id="IPR013087">
    <property type="entry name" value="Znf_C2H2_type"/>
</dbReference>
<dbReference type="GeneTree" id="ENSGT01150000286971"/>
<organism evidence="8 9">
    <name type="scientific">Gadus morhua</name>
    <name type="common">Atlantic cod</name>
    <dbReference type="NCBI Taxonomy" id="8049"/>
    <lineage>
        <taxon>Eukaryota</taxon>
        <taxon>Metazoa</taxon>
        <taxon>Chordata</taxon>
        <taxon>Craniata</taxon>
        <taxon>Vertebrata</taxon>
        <taxon>Euteleostomi</taxon>
        <taxon>Actinopterygii</taxon>
        <taxon>Neopterygii</taxon>
        <taxon>Teleostei</taxon>
        <taxon>Neoteleostei</taxon>
        <taxon>Acanthomorphata</taxon>
        <taxon>Zeiogadaria</taxon>
        <taxon>Gadariae</taxon>
        <taxon>Gadiformes</taxon>
        <taxon>Gadoidei</taxon>
        <taxon>Gadidae</taxon>
        <taxon>Gadus</taxon>
    </lineage>
</organism>
<proteinExistence type="predicted"/>
<feature type="domain" description="C2H2-type" evidence="7">
    <location>
        <begin position="409"/>
        <end position="436"/>
    </location>
</feature>
<evidence type="ECO:0000256" key="4">
    <source>
        <dbReference type="ARBA" id="ARBA00022833"/>
    </source>
</evidence>
<evidence type="ECO:0000313" key="9">
    <source>
        <dbReference type="Proteomes" id="UP000694546"/>
    </source>
</evidence>
<reference evidence="8" key="2">
    <citation type="submission" date="2025-09" db="UniProtKB">
        <authorList>
            <consortium name="Ensembl"/>
        </authorList>
    </citation>
    <scope>IDENTIFICATION</scope>
</reference>
<dbReference type="Proteomes" id="UP000694546">
    <property type="component" value="Chromosome 7"/>
</dbReference>
<sequence>MLINMSRCGSTLEEQLSSIMDVLGKAAVSEISQLFSEGSTTLHLQISQSMKENEALRTKIKAMRSEIFSLRLQMRSDASRASSHFALARANICKPRPKSLGIVSVEDCDDFGDLSTQHGATSDTLHVDAPGSSHMSSHSEELRILSFHGKGKGRLALDGHDTLFTSELEALNSLSADHSVANSLEQLFHCEELTGKVGNHLLIHHPKERLPLLQLQHTPIESTHLYDSMFFLAGIENFSVQMKEYFLCVFLSSRGKQRTPDIILIKEEEDIGGGMAAVEDCDDLRDRSTHSSTTLDSLHVEASGSSNMSSQNGELRILSVHGKGEGPLADGHDTPFTVSELADLSSLSTDHRAAKSREHGKRLVHHEELTGHQGGHKGRPCVLFGKGFPDNTKMTIHMRSTGERPCFMHWCDQCMKRFRTRGHLKIHMRTHSGEKPYGCDQCMKHFRTSGQLRIHMRTHSGEKPYGCDHCMKRFSTSSNRKSHMRTHSGEKR</sequence>
<feature type="domain" description="C2H2-type" evidence="7">
    <location>
        <begin position="437"/>
        <end position="464"/>
    </location>
</feature>
<reference evidence="8" key="1">
    <citation type="submission" date="2025-08" db="UniProtKB">
        <authorList>
            <consortium name="Ensembl"/>
        </authorList>
    </citation>
    <scope>IDENTIFICATION</scope>
</reference>
<dbReference type="GO" id="GO:0005634">
    <property type="term" value="C:nucleus"/>
    <property type="evidence" value="ECO:0007669"/>
    <property type="project" value="UniProtKB-SubCell"/>
</dbReference>
<dbReference type="GO" id="GO:0003677">
    <property type="term" value="F:DNA binding"/>
    <property type="evidence" value="ECO:0007669"/>
    <property type="project" value="UniProtKB-KW"/>
</dbReference>
<evidence type="ECO:0000256" key="2">
    <source>
        <dbReference type="ARBA" id="ARBA00022737"/>
    </source>
</evidence>
<gene>
    <name evidence="8" type="primary">LOC115547389</name>
</gene>
<keyword evidence="9" id="KW-1185">Reference proteome</keyword>
<dbReference type="Gene3D" id="3.30.160.60">
    <property type="entry name" value="Classic Zinc Finger"/>
    <property type="match status" value="3"/>
</dbReference>
<dbReference type="OrthoDB" id="9439903at2759"/>
<evidence type="ECO:0000256" key="3">
    <source>
        <dbReference type="ARBA" id="ARBA00022771"/>
    </source>
</evidence>
<dbReference type="Ensembl" id="ENSGMOT00000053646.1">
    <property type="protein sequence ID" value="ENSGMOP00000028911.1"/>
    <property type="gene ID" value="ENSGMOG00000029164.1"/>
</dbReference>
<dbReference type="PROSITE" id="PS50157">
    <property type="entry name" value="ZINC_FINGER_C2H2_2"/>
    <property type="match status" value="3"/>
</dbReference>
<dbReference type="AlphaFoldDB" id="A0A8C5AA57"/>
<dbReference type="GO" id="GO:0000981">
    <property type="term" value="F:DNA-binding transcription factor activity, RNA polymerase II-specific"/>
    <property type="evidence" value="ECO:0007669"/>
    <property type="project" value="TreeGrafter"/>
</dbReference>
<accession>A0A8C5AA57</accession>
<dbReference type="RefSeq" id="XP_030217450.1">
    <property type="nucleotide sequence ID" value="XM_030361590.1"/>
</dbReference>